<organism evidence="1 2">
    <name type="scientific">Glarea lozoyensis (strain ATCC 20868 / MF5171)</name>
    <dbReference type="NCBI Taxonomy" id="1116229"/>
    <lineage>
        <taxon>Eukaryota</taxon>
        <taxon>Fungi</taxon>
        <taxon>Dikarya</taxon>
        <taxon>Ascomycota</taxon>
        <taxon>Pezizomycotina</taxon>
        <taxon>Leotiomycetes</taxon>
        <taxon>Helotiales</taxon>
        <taxon>Helotiaceae</taxon>
        <taxon>Glarea</taxon>
    </lineage>
</organism>
<dbReference type="OrthoDB" id="5341873at2759"/>
<dbReference type="RefSeq" id="XP_008080321.1">
    <property type="nucleotide sequence ID" value="XM_008082130.1"/>
</dbReference>
<gene>
    <name evidence="1" type="ORF">GLAREA_07442</name>
</gene>
<sequence>MPTPIDRALNSKNTVLAFAGVVTAAAAWSIWGQDMFPKEADPTGDPDRWTMEELRRWLAARNLHPNSKDTKEQLVERVKANLRTPRA</sequence>
<reference evidence="1 2" key="1">
    <citation type="journal article" date="2013" name="BMC Genomics">
        <title>Genomics-driven discovery of the pneumocandin biosynthetic gene cluster in the fungus Glarea lozoyensis.</title>
        <authorList>
            <person name="Chen L."/>
            <person name="Yue Q."/>
            <person name="Zhang X."/>
            <person name="Xiang M."/>
            <person name="Wang C."/>
            <person name="Li S."/>
            <person name="Che Y."/>
            <person name="Ortiz-Lopez F.J."/>
            <person name="Bills G.F."/>
            <person name="Liu X."/>
            <person name="An Z."/>
        </authorList>
    </citation>
    <scope>NUCLEOTIDE SEQUENCE [LARGE SCALE GENOMIC DNA]</scope>
    <source>
        <strain evidence="2">ATCC 20868 / MF5171</strain>
    </source>
</reference>
<accession>S3D5E4</accession>
<keyword evidence="2" id="KW-1185">Reference proteome</keyword>
<name>S3D5E4_GLAL2</name>
<evidence type="ECO:0000313" key="1">
    <source>
        <dbReference type="EMBL" id="EPE32309.1"/>
    </source>
</evidence>
<evidence type="ECO:0008006" key="3">
    <source>
        <dbReference type="Google" id="ProtNLM"/>
    </source>
</evidence>
<dbReference type="InterPro" id="IPR018803">
    <property type="entry name" value="Ish1/Msc1-like"/>
</dbReference>
<evidence type="ECO:0000313" key="2">
    <source>
        <dbReference type="Proteomes" id="UP000016922"/>
    </source>
</evidence>
<dbReference type="Pfam" id="PF10281">
    <property type="entry name" value="Ish1"/>
    <property type="match status" value="1"/>
</dbReference>
<dbReference type="AlphaFoldDB" id="S3D5E4"/>
<protein>
    <recommendedName>
        <fullName evidence="3">STE24 endopeptidase</fullName>
    </recommendedName>
</protein>
<proteinExistence type="predicted"/>
<dbReference type="GeneID" id="19466495"/>
<dbReference type="Proteomes" id="UP000016922">
    <property type="component" value="Unassembled WGS sequence"/>
</dbReference>
<dbReference type="EMBL" id="KE145359">
    <property type="protein sequence ID" value="EPE32309.1"/>
    <property type="molecule type" value="Genomic_DNA"/>
</dbReference>
<dbReference type="OMA" id="WGQDIFP"/>
<dbReference type="HOGENOM" id="CLU_173507_0_0_1"/>
<dbReference type="eggNOG" id="ENOG502S3NW">
    <property type="taxonomic scope" value="Eukaryota"/>
</dbReference>
<dbReference type="KEGG" id="glz:GLAREA_07442"/>